<organism evidence="1 2">
    <name type="scientific">Thelephora ganbajun</name>
    <name type="common">Ganba fungus</name>
    <dbReference type="NCBI Taxonomy" id="370292"/>
    <lineage>
        <taxon>Eukaryota</taxon>
        <taxon>Fungi</taxon>
        <taxon>Dikarya</taxon>
        <taxon>Basidiomycota</taxon>
        <taxon>Agaricomycotina</taxon>
        <taxon>Agaricomycetes</taxon>
        <taxon>Thelephorales</taxon>
        <taxon>Thelephoraceae</taxon>
        <taxon>Thelephora</taxon>
    </lineage>
</organism>
<dbReference type="EMBL" id="MU117969">
    <property type="protein sequence ID" value="KAF9652321.1"/>
    <property type="molecule type" value="Genomic_DNA"/>
</dbReference>
<gene>
    <name evidence="1" type="ORF">BDM02DRAFT_3109317</name>
</gene>
<sequence>MSRACLFEYGNAEAGPSTLVPPLIPYVGSSTSQPSGGTISSTTADAVTTQTTTEEDEVPASKRTRRPYRVSTQKDASKLCDWVQGWKKLPEVPTLNRVLAVAAEVIPTIRPVASLQPCLLIGYGKRTAVGSKKANAEFERRNVERRLLQELSRYYPLGPNQKVRTRLQLLSLGKHDAITRYTSDTPLARTLLGVERFGGSPCSARAI</sequence>
<reference evidence="1" key="1">
    <citation type="submission" date="2019-10" db="EMBL/GenBank/DDBJ databases">
        <authorList>
            <consortium name="DOE Joint Genome Institute"/>
            <person name="Kuo A."/>
            <person name="Miyauchi S."/>
            <person name="Kiss E."/>
            <person name="Drula E."/>
            <person name="Kohler A."/>
            <person name="Sanchez-Garcia M."/>
            <person name="Andreopoulos B."/>
            <person name="Barry K.W."/>
            <person name="Bonito G."/>
            <person name="Buee M."/>
            <person name="Carver A."/>
            <person name="Chen C."/>
            <person name="Cichocki N."/>
            <person name="Clum A."/>
            <person name="Culley D."/>
            <person name="Crous P.W."/>
            <person name="Fauchery L."/>
            <person name="Girlanda M."/>
            <person name="Hayes R."/>
            <person name="Keri Z."/>
            <person name="Labutti K."/>
            <person name="Lipzen A."/>
            <person name="Lombard V."/>
            <person name="Magnuson J."/>
            <person name="Maillard F."/>
            <person name="Morin E."/>
            <person name="Murat C."/>
            <person name="Nolan M."/>
            <person name="Ohm R."/>
            <person name="Pangilinan J."/>
            <person name="Pereira M."/>
            <person name="Perotto S."/>
            <person name="Peter M."/>
            <person name="Riley R."/>
            <person name="Sitrit Y."/>
            <person name="Stielow B."/>
            <person name="Szollosi G."/>
            <person name="Zifcakova L."/>
            <person name="Stursova M."/>
            <person name="Spatafora J.W."/>
            <person name="Tedersoo L."/>
            <person name="Vaario L.-M."/>
            <person name="Yamada A."/>
            <person name="Yan M."/>
            <person name="Wang P."/>
            <person name="Xu J."/>
            <person name="Bruns T."/>
            <person name="Baldrian P."/>
            <person name="Vilgalys R."/>
            <person name="Henrissat B."/>
            <person name="Grigoriev I.V."/>
            <person name="Hibbett D."/>
            <person name="Nagy L.G."/>
            <person name="Martin F.M."/>
        </authorList>
    </citation>
    <scope>NUCLEOTIDE SEQUENCE</scope>
    <source>
        <strain evidence="1">P2</strain>
    </source>
</reference>
<name>A0ACB6ZT64_THEGA</name>
<reference evidence="1" key="2">
    <citation type="journal article" date="2020" name="Nat. Commun.">
        <title>Large-scale genome sequencing of mycorrhizal fungi provides insights into the early evolution of symbiotic traits.</title>
        <authorList>
            <person name="Miyauchi S."/>
            <person name="Kiss E."/>
            <person name="Kuo A."/>
            <person name="Drula E."/>
            <person name="Kohler A."/>
            <person name="Sanchez-Garcia M."/>
            <person name="Morin E."/>
            <person name="Andreopoulos B."/>
            <person name="Barry K.W."/>
            <person name="Bonito G."/>
            <person name="Buee M."/>
            <person name="Carver A."/>
            <person name="Chen C."/>
            <person name="Cichocki N."/>
            <person name="Clum A."/>
            <person name="Culley D."/>
            <person name="Crous P.W."/>
            <person name="Fauchery L."/>
            <person name="Girlanda M."/>
            <person name="Hayes R.D."/>
            <person name="Keri Z."/>
            <person name="LaButti K."/>
            <person name="Lipzen A."/>
            <person name="Lombard V."/>
            <person name="Magnuson J."/>
            <person name="Maillard F."/>
            <person name="Murat C."/>
            <person name="Nolan M."/>
            <person name="Ohm R.A."/>
            <person name="Pangilinan J."/>
            <person name="Pereira M.F."/>
            <person name="Perotto S."/>
            <person name="Peter M."/>
            <person name="Pfister S."/>
            <person name="Riley R."/>
            <person name="Sitrit Y."/>
            <person name="Stielow J.B."/>
            <person name="Szollosi G."/>
            <person name="Zifcakova L."/>
            <person name="Stursova M."/>
            <person name="Spatafora J.W."/>
            <person name="Tedersoo L."/>
            <person name="Vaario L.M."/>
            <person name="Yamada A."/>
            <person name="Yan M."/>
            <person name="Wang P."/>
            <person name="Xu J."/>
            <person name="Bruns T."/>
            <person name="Baldrian P."/>
            <person name="Vilgalys R."/>
            <person name="Dunand C."/>
            <person name="Henrissat B."/>
            <person name="Grigoriev I.V."/>
            <person name="Hibbett D."/>
            <person name="Nagy L.G."/>
            <person name="Martin F.M."/>
        </authorList>
    </citation>
    <scope>NUCLEOTIDE SEQUENCE</scope>
    <source>
        <strain evidence="1">P2</strain>
    </source>
</reference>
<dbReference type="Proteomes" id="UP000886501">
    <property type="component" value="Unassembled WGS sequence"/>
</dbReference>
<keyword evidence="2" id="KW-1185">Reference proteome</keyword>
<protein>
    <submittedName>
        <fullName evidence="1">Uncharacterized protein</fullName>
    </submittedName>
</protein>
<accession>A0ACB6ZT64</accession>
<evidence type="ECO:0000313" key="2">
    <source>
        <dbReference type="Proteomes" id="UP000886501"/>
    </source>
</evidence>
<comment type="caution">
    <text evidence="1">The sequence shown here is derived from an EMBL/GenBank/DDBJ whole genome shotgun (WGS) entry which is preliminary data.</text>
</comment>
<evidence type="ECO:0000313" key="1">
    <source>
        <dbReference type="EMBL" id="KAF9652321.1"/>
    </source>
</evidence>
<proteinExistence type="predicted"/>